<dbReference type="GO" id="GO:0004813">
    <property type="term" value="F:alanine-tRNA ligase activity"/>
    <property type="evidence" value="ECO:0007669"/>
    <property type="project" value="InterPro"/>
</dbReference>
<evidence type="ECO:0000313" key="11">
    <source>
        <dbReference type="Proteomes" id="UP000232230"/>
    </source>
</evidence>
<dbReference type="Gene3D" id="2.40.30.130">
    <property type="match status" value="1"/>
</dbReference>
<dbReference type="GO" id="GO:0000049">
    <property type="term" value="F:tRNA binding"/>
    <property type="evidence" value="ECO:0007669"/>
    <property type="project" value="UniProtKB-KW"/>
</dbReference>
<dbReference type="KEGG" id="esx:ESOMN_v1c00070"/>
<keyword evidence="6" id="KW-0694">RNA-binding</keyword>
<protein>
    <submittedName>
        <fullName evidence="10">Alanyl-tRNA synthetase</fullName>
    </submittedName>
</protein>
<evidence type="ECO:0000256" key="5">
    <source>
        <dbReference type="ARBA" id="ARBA00022840"/>
    </source>
</evidence>
<dbReference type="Pfam" id="PF02272">
    <property type="entry name" value="DHHA1"/>
    <property type="match status" value="1"/>
</dbReference>
<dbReference type="RefSeq" id="WP_024863631.1">
    <property type="nucleotide sequence ID" value="NZ_CP024965.1"/>
</dbReference>
<proteinExistence type="inferred from homology"/>
<dbReference type="InterPro" id="IPR012947">
    <property type="entry name" value="tRNA_SAD"/>
</dbReference>
<keyword evidence="2" id="KW-0820">tRNA-binding</keyword>
<dbReference type="AlphaFoldDB" id="A0A2K8P0H2"/>
<dbReference type="SUPFAM" id="SSF55186">
    <property type="entry name" value="ThrRS/AlaRS common domain"/>
    <property type="match status" value="1"/>
</dbReference>
<gene>
    <name evidence="10" type="primary">alaS</name>
    <name evidence="10" type="ORF">ESOMN_v1c00070</name>
</gene>
<keyword evidence="11" id="KW-1185">Reference proteome</keyword>
<evidence type="ECO:0000259" key="9">
    <source>
        <dbReference type="PROSITE" id="PS50860"/>
    </source>
</evidence>
<dbReference type="PROSITE" id="PS50860">
    <property type="entry name" value="AA_TRNA_LIGASE_II_ALA"/>
    <property type="match status" value="1"/>
</dbReference>
<comment type="similarity">
    <text evidence="1">Belongs to the class-II aminoacyl-tRNA synthetase family.</text>
</comment>
<dbReference type="InterPro" id="IPR018163">
    <property type="entry name" value="Thr/Ala-tRNA-synth_IIc_edit"/>
</dbReference>
<dbReference type="Gene3D" id="3.30.980.10">
    <property type="entry name" value="Threonyl-trna Synthetase, Chain A, domain 2"/>
    <property type="match status" value="1"/>
</dbReference>
<evidence type="ECO:0000256" key="2">
    <source>
        <dbReference type="ARBA" id="ARBA00022555"/>
    </source>
</evidence>
<dbReference type="PANTHER" id="PTHR11777:SF9">
    <property type="entry name" value="ALANINE--TRNA LIGASE, CYTOPLASMIC"/>
    <property type="match status" value="1"/>
</dbReference>
<dbReference type="EMBL" id="CP024965">
    <property type="protein sequence ID" value="ATZ18393.1"/>
    <property type="molecule type" value="Genomic_DNA"/>
</dbReference>
<name>A0A2K8P0H2_9MOLU</name>
<evidence type="ECO:0000256" key="8">
    <source>
        <dbReference type="ARBA" id="ARBA00023146"/>
    </source>
</evidence>
<dbReference type="GO" id="GO:0005524">
    <property type="term" value="F:ATP binding"/>
    <property type="evidence" value="ECO:0007669"/>
    <property type="project" value="UniProtKB-KW"/>
</dbReference>
<dbReference type="InterPro" id="IPR050058">
    <property type="entry name" value="Ala-tRNA_ligase"/>
</dbReference>
<dbReference type="GO" id="GO:0006419">
    <property type="term" value="P:alanyl-tRNA aminoacylation"/>
    <property type="evidence" value="ECO:0007669"/>
    <property type="project" value="InterPro"/>
</dbReference>
<evidence type="ECO:0000256" key="7">
    <source>
        <dbReference type="ARBA" id="ARBA00022917"/>
    </source>
</evidence>
<sequence length="456" mass="52585">MIDNFSKFESFSFPKTEFVGYENLSAIGTIQALFDEKLNEVDKLTGKGFVILNKTALFAMSGGQVSDKGAIKFKGKNIEFNDVRKDIVYGYYIHEINTNDLTIAVGDELETIVDEVARYRTSIHHSAIHVTWQSIINAVGHYVLEIGSKLDDVKYQLQFAYDDYITAELVKNVTEKVNNIIIPTNIKSNIFEITPQEAEEKKYIYEFTKIGDGELVRMVEFPGIVIEPCSGTHIKSTGEIKKIWFLDFDRNQKRVLIDMTAREEYAQKHFEEKLTKVVNDMERIYKSAVEDGFEKDLSKLIQEARKLEKEWVYQSIKRVNELSQELIGAVNIFKKEYEKILVDKFIKEELKEYFANDLFVVYLTENKNYTNKILLNKATVLANENHGKVFVFINQNEDGINTVFIRNKDMDYDLKKIASELGESTSLRGGGTNSMVQLISTDKKDQKKIIEYIKQK</sequence>
<keyword evidence="3" id="KW-0436">Ligase</keyword>
<dbReference type="PANTHER" id="PTHR11777">
    <property type="entry name" value="ALANYL-TRNA SYNTHETASE"/>
    <property type="match status" value="1"/>
</dbReference>
<feature type="domain" description="Alanyl-transfer RNA synthetases family profile" evidence="9">
    <location>
        <begin position="13"/>
        <end position="240"/>
    </location>
</feature>
<dbReference type="Pfam" id="PF01411">
    <property type="entry name" value="tRNA-synt_2c"/>
    <property type="match status" value="1"/>
</dbReference>
<dbReference type="InterPro" id="IPR003156">
    <property type="entry name" value="DHHA1_dom"/>
</dbReference>
<evidence type="ECO:0000256" key="3">
    <source>
        <dbReference type="ARBA" id="ARBA00022598"/>
    </source>
</evidence>
<evidence type="ECO:0000256" key="6">
    <source>
        <dbReference type="ARBA" id="ARBA00022884"/>
    </source>
</evidence>
<organism evidence="10 11">
    <name type="scientific">Williamsoniiplasma somnilux</name>
    <dbReference type="NCBI Taxonomy" id="215578"/>
    <lineage>
        <taxon>Bacteria</taxon>
        <taxon>Bacillati</taxon>
        <taxon>Mycoplasmatota</taxon>
        <taxon>Mollicutes</taxon>
        <taxon>Entomoplasmatales</taxon>
        <taxon>Williamsoniiplasma</taxon>
    </lineage>
</organism>
<dbReference type="InterPro" id="IPR009000">
    <property type="entry name" value="Transl_B-barrel_sf"/>
</dbReference>
<reference evidence="10 11" key="1">
    <citation type="submission" date="2017-11" db="EMBL/GenBank/DDBJ databases">
        <title>Genome sequence of Entomoplasma somnilux PYAN-1 (ATCC 49194).</title>
        <authorList>
            <person name="Lo W.-S."/>
            <person name="Gasparich G.E."/>
            <person name="Kuo C.-H."/>
        </authorList>
    </citation>
    <scope>NUCLEOTIDE SEQUENCE [LARGE SCALE GENOMIC DNA]</scope>
    <source>
        <strain evidence="10 11">PYAN-1</strain>
    </source>
</reference>
<dbReference type="SMART" id="SM00863">
    <property type="entry name" value="tRNA_SAD"/>
    <property type="match status" value="1"/>
</dbReference>
<keyword evidence="7" id="KW-0648">Protein biosynthesis</keyword>
<dbReference type="InterPro" id="IPR018165">
    <property type="entry name" value="Ala-tRNA-synth_IIc_core"/>
</dbReference>
<dbReference type="InterPro" id="IPR018164">
    <property type="entry name" value="Ala-tRNA-synth_IIc_N"/>
</dbReference>
<dbReference type="GO" id="GO:0002161">
    <property type="term" value="F:aminoacyl-tRNA deacylase activity"/>
    <property type="evidence" value="ECO:0007669"/>
    <property type="project" value="TreeGrafter"/>
</dbReference>
<evidence type="ECO:0000256" key="4">
    <source>
        <dbReference type="ARBA" id="ARBA00022741"/>
    </source>
</evidence>
<dbReference type="Proteomes" id="UP000232230">
    <property type="component" value="Chromosome"/>
</dbReference>
<dbReference type="Pfam" id="PF07973">
    <property type="entry name" value="tRNA_SAD"/>
    <property type="match status" value="1"/>
</dbReference>
<keyword evidence="5" id="KW-0067">ATP-binding</keyword>
<evidence type="ECO:0000256" key="1">
    <source>
        <dbReference type="ARBA" id="ARBA00008226"/>
    </source>
</evidence>
<keyword evidence="8 10" id="KW-0030">Aminoacyl-tRNA synthetase</keyword>
<accession>A0A2K8P0H2</accession>
<keyword evidence="4" id="KW-0547">Nucleotide-binding</keyword>
<dbReference type="SUPFAM" id="SSF50447">
    <property type="entry name" value="Translation proteins"/>
    <property type="match status" value="1"/>
</dbReference>
<evidence type="ECO:0000313" key="10">
    <source>
        <dbReference type="EMBL" id="ATZ18393.1"/>
    </source>
</evidence>